<feature type="domain" description="Glycosyl transferase family 25" evidence="2">
    <location>
        <begin position="320"/>
        <end position="418"/>
    </location>
</feature>
<dbReference type="InterPro" id="IPR002654">
    <property type="entry name" value="Glyco_trans_25"/>
</dbReference>
<keyword evidence="1" id="KW-0175">Coiled coil</keyword>
<protein>
    <recommendedName>
        <fullName evidence="2">Glycosyl transferase family 25 domain-containing protein</fullName>
    </recommendedName>
</protein>
<dbReference type="AlphaFoldDB" id="A0A0D3IES7"/>
<dbReference type="EnsemblProtists" id="EOD09762">
    <property type="protein sequence ID" value="EOD09762"/>
    <property type="gene ID" value="EMIHUDRAFT_438013"/>
</dbReference>
<keyword evidence="4" id="KW-1185">Reference proteome</keyword>
<evidence type="ECO:0000259" key="2">
    <source>
        <dbReference type="Pfam" id="PF01755"/>
    </source>
</evidence>
<dbReference type="PaxDb" id="2903-EOD09762"/>
<name>A0A0D3IES7_EMIH1</name>
<dbReference type="Proteomes" id="UP000013827">
    <property type="component" value="Unassembled WGS sequence"/>
</dbReference>
<dbReference type="RefSeq" id="XP_005762191.1">
    <property type="nucleotide sequence ID" value="XM_005762134.1"/>
</dbReference>
<dbReference type="Pfam" id="PF01755">
    <property type="entry name" value="Glyco_transf_25"/>
    <property type="match status" value="1"/>
</dbReference>
<dbReference type="HOGENOM" id="CLU_486125_0_0_1"/>
<feature type="coiled-coil region" evidence="1">
    <location>
        <begin position="10"/>
        <end position="37"/>
    </location>
</feature>
<dbReference type="Gene3D" id="3.40.50.11350">
    <property type="match status" value="1"/>
</dbReference>
<reference evidence="3" key="2">
    <citation type="submission" date="2024-10" db="UniProtKB">
        <authorList>
            <consortium name="EnsemblProtists"/>
        </authorList>
    </citation>
    <scope>IDENTIFICATION</scope>
</reference>
<dbReference type="GeneID" id="17256003"/>
<sequence>MAAAAALPSVQALQAEIAALRADLVSVSDQLAAAQAAAVEGLAAQESSRRPVVICVDHGLCNRLRAVLTYRLMAQNDGRELVVVWKADAECNGHFLDCFQPLPGVRFVREAPSWAPTPDLVNNAHPEVGIADEIQAYECLAPTAAIAAAVSARVGRLSPFVAVHVRRTDLPGYMGAAFAARGQTSDAAFDAFLGRHAAHNVHVATCCGATHRRFSSVFSRRVSGLRPPQFAAGSLRQTALSDAVCDLFTCAAAEHFLGSHGSSFSDAIGLLRSHNRRERAARAAGGAALRAAESAAASAAASAAESAAESGGGAAPWEAFYVNLDARTDRREQVEATLRRGGLAATRVSALTPADEAVRSVSRRSPGSGLGFLANAASHESVWRRVAARPPSAPLSLVFEDDVLLHRDWQAMLRRTIAAAEVADGEVDVALLDGLFIFGEASAELGWLGPAVEGPHRAVGVAMSSAYALSAAAARWLLQRYAERPGSSTEAYLMQLQEERHRCWIHTPRPALQRWDEVSSVSAGSPALMRRWYEENYFGRWPKRLYEEPCEPQGDAEDASA</sequence>
<dbReference type="KEGG" id="ehx:EMIHUDRAFT_438013"/>
<evidence type="ECO:0000313" key="4">
    <source>
        <dbReference type="Proteomes" id="UP000013827"/>
    </source>
</evidence>
<organism evidence="3 4">
    <name type="scientific">Emiliania huxleyi (strain CCMP1516)</name>
    <dbReference type="NCBI Taxonomy" id="280463"/>
    <lineage>
        <taxon>Eukaryota</taxon>
        <taxon>Haptista</taxon>
        <taxon>Haptophyta</taxon>
        <taxon>Prymnesiophyceae</taxon>
        <taxon>Isochrysidales</taxon>
        <taxon>Noelaerhabdaceae</taxon>
        <taxon>Emiliania</taxon>
    </lineage>
</organism>
<reference evidence="4" key="1">
    <citation type="journal article" date="2013" name="Nature">
        <title>Pan genome of the phytoplankton Emiliania underpins its global distribution.</title>
        <authorList>
            <person name="Read B.A."/>
            <person name="Kegel J."/>
            <person name="Klute M.J."/>
            <person name="Kuo A."/>
            <person name="Lefebvre S.C."/>
            <person name="Maumus F."/>
            <person name="Mayer C."/>
            <person name="Miller J."/>
            <person name="Monier A."/>
            <person name="Salamov A."/>
            <person name="Young J."/>
            <person name="Aguilar M."/>
            <person name="Claverie J.M."/>
            <person name="Frickenhaus S."/>
            <person name="Gonzalez K."/>
            <person name="Herman E.K."/>
            <person name="Lin Y.C."/>
            <person name="Napier J."/>
            <person name="Ogata H."/>
            <person name="Sarno A.F."/>
            <person name="Shmutz J."/>
            <person name="Schroeder D."/>
            <person name="de Vargas C."/>
            <person name="Verret F."/>
            <person name="von Dassow P."/>
            <person name="Valentin K."/>
            <person name="Van de Peer Y."/>
            <person name="Wheeler G."/>
            <person name="Dacks J.B."/>
            <person name="Delwiche C.F."/>
            <person name="Dyhrman S.T."/>
            <person name="Glockner G."/>
            <person name="John U."/>
            <person name="Richards T."/>
            <person name="Worden A.Z."/>
            <person name="Zhang X."/>
            <person name="Grigoriev I.V."/>
            <person name="Allen A.E."/>
            <person name="Bidle K."/>
            <person name="Borodovsky M."/>
            <person name="Bowler C."/>
            <person name="Brownlee C."/>
            <person name="Cock J.M."/>
            <person name="Elias M."/>
            <person name="Gladyshev V.N."/>
            <person name="Groth M."/>
            <person name="Guda C."/>
            <person name="Hadaegh A."/>
            <person name="Iglesias-Rodriguez M.D."/>
            <person name="Jenkins J."/>
            <person name="Jones B.M."/>
            <person name="Lawson T."/>
            <person name="Leese F."/>
            <person name="Lindquist E."/>
            <person name="Lobanov A."/>
            <person name="Lomsadze A."/>
            <person name="Malik S.B."/>
            <person name="Marsh M.E."/>
            <person name="Mackinder L."/>
            <person name="Mock T."/>
            <person name="Mueller-Roeber B."/>
            <person name="Pagarete A."/>
            <person name="Parker M."/>
            <person name="Probert I."/>
            <person name="Quesneville H."/>
            <person name="Raines C."/>
            <person name="Rensing S.A."/>
            <person name="Riano-Pachon D.M."/>
            <person name="Richier S."/>
            <person name="Rokitta S."/>
            <person name="Shiraiwa Y."/>
            <person name="Soanes D.M."/>
            <person name="van der Giezen M."/>
            <person name="Wahlund T.M."/>
            <person name="Williams B."/>
            <person name="Wilson W."/>
            <person name="Wolfe G."/>
            <person name="Wurch L.L."/>
        </authorList>
    </citation>
    <scope>NUCLEOTIDE SEQUENCE</scope>
</reference>
<accession>A0A0D3IES7</accession>
<evidence type="ECO:0000313" key="3">
    <source>
        <dbReference type="EnsemblProtists" id="EOD09762"/>
    </source>
</evidence>
<proteinExistence type="predicted"/>
<evidence type="ECO:0000256" key="1">
    <source>
        <dbReference type="SAM" id="Coils"/>
    </source>
</evidence>